<dbReference type="PROSITE" id="PS50005">
    <property type="entry name" value="TPR"/>
    <property type="match status" value="1"/>
</dbReference>
<dbReference type="EMBL" id="BARU01022951">
    <property type="protein sequence ID" value="GAH48217.1"/>
    <property type="molecule type" value="Genomic_DNA"/>
</dbReference>
<dbReference type="Gene3D" id="1.25.40.10">
    <property type="entry name" value="Tetratricopeptide repeat domain"/>
    <property type="match status" value="1"/>
</dbReference>
<evidence type="ECO:0000313" key="1">
    <source>
        <dbReference type="EMBL" id="GAH48217.1"/>
    </source>
</evidence>
<proteinExistence type="predicted"/>
<organism evidence="1">
    <name type="scientific">marine sediment metagenome</name>
    <dbReference type="NCBI Taxonomy" id="412755"/>
    <lineage>
        <taxon>unclassified sequences</taxon>
        <taxon>metagenomes</taxon>
        <taxon>ecological metagenomes</taxon>
    </lineage>
</organism>
<sequence>MNRGCLSEKTLVLVVVFLVIAAGGYGQTISEKARRHWVRGQAAMAKMPADYEDAIREFEQAAKLAPDWPEIYYNLGVVQEKAKEYDKAIENLEKYLALAPNATDADVVRDFIYKIEFLKERGWSMEDLVGIWVGPKEVGSLTISLRKLGAGPLAGTYGQFAITSRKAGYSDIVYLDIAEFDGKRLRIDLRYFTKIPTGSFPTRFDSYDLTMVSRGRMTGTVKITKMEYRFDR</sequence>
<comment type="caution">
    <text evidence="1">The sequence shown here is derived from an EMBL/GenBank/DDBJ whole genome shotgun (WGS) entry which is preliminary data.</text>
</comment>
<accession>X1FT92</accession>
<name>X1FT92_9ZZZZ</name>
<protein>
    <submittedName>
        <fullName evidence="1">Uncharacterized protein</fullName>
    </submittedName>
</protein>
<gene>
    <name evidence="1" type="ORF">S03H2_37302</name>
</gene>
<dbReference type="SUPFAM" id="SSF48452">
    <property type="entry name" value="TPR-like"/>
    <property type="match status" value="1"/>
</dbReference>
<reference evidence="1" key="1">
    <citation type="journal article" date="2014" name="Front. Microbiol.">
        <title>High frequency of phylogenetically diverse reductive dehalogenase-homologous genes in deep subseafloor sedimentary metagenomes.</title>
        <authorList>
            <person name="Kawai M."/>
            <person name="Futagami T."/>
            <person name="Toyoda A."/>
            <person name="Takaki Y."/>
            <person name="Nishi S."/>
            <person name="Hori S."/>
            <person name="Arai W."/>
            <person name="Tsubouchi T."/>
            <person name="Morono Y."/>
            <person name="Uchiyama I."/>
            <person name="Ito T."/>
            <person name="Fujiyama A."/>
            <person name="Inagaki F."/>
            <person name="Takami H."/>
        </authorList>
    </citation>
    <scope>NUCLEOTIDE SEQUENCE</scope>
    <source>
        <strain evidence="1">Expedition CK06-06</strain>
    </source>
</reference>
<dbReference type="SMART" id="SM00028">
    <property type="entry name" value="TPR"/>
    <property type="match status" value="2"/>
</dbReference>
<dbReference type="InterPro" id="IPR011990">
    <property type="entry name" value="TPR-like_helical_dom_sf"/>
</dbReference>
<dbReference type="PROSITE" id="PS50293">
    <property type="entry name" value="TPR_REGION"/>
    <property type="match status" value="1"/>
</dbReference>
<feature type="non-terminal residue" evidence="1">
    <location>
        <position position="232"/>
    </location>
</feature>
<dbReference type="Pfam" id="PF13371">
    <property type="entry name" value="TPR_9"/>
    <property type="match status" value="1"/>
</dbReference>
<dbReference type="InterPro" id="IPR019734">
    <property type="entry name" value="TPR_rpt"/>
</dbReference>
<dbReference type="AlphaFoldDB" id="X1FT92"/>